<accession>A0A5E4EHZ4</accession>
<evidence type="ECO:0000256" key="1">
    <source>
        <dbReference type="SAM" id="MobiDB-lite"/>
    </source>
</evidence>
<dbReference type="EMBL" id="CABIKO010000012">
    <property type="protein sequence ID" value="VVA15006.1"/>
    <property type="molecule type" value="Genomic_DNA"/>
</dbReference>
<evidence type="ECO:0000313" key="2">
    <source>
        <dbReference type="EMBL" id="VVA15006.1"/>
    </source>
</evidence>
<name>A0A5E4EHZ4_PRUDU</name>
<proteinExistence type="predicted"/>
<dbReference type="InParanoid" id="A0A5E4EHZ4"/>
<organism evidence="2 3">
    <name type="scientific">Prunus dulcis</name>
    <name type="common">Almond</name>
    <name type="synonym">Amygdalus dulcis</name>
    <dbReference type="NCBI Taxonomy" id="3755"/>
    <lineage>
        <taxon>Eukaryota</taxon>
        <taxon>Viridiplantae</taxon>
        <taxon>Streptophyta</taxon>
        <taxon>Embryophyta</taxon>
        <taxon>Tracheophyta</taxon>
        <taxon>Spermatophyta</taxon>
        <taxon>Magnoliopsida</taxon>
        <taxon>eudicotyledons</taxon>
        <taxon>Gunneridae</taxon>
        <taxon>Pentapetalae</taxon>
        <taxon>rosids</taxon>
        <taxon>fabids</taxon>
        <taxon>Rosales</taxon>
        <taxon>Rosaceae</taxon>
        <taxon>Amygdaloideae</taxon>
        <taxon>Amygdaleae</taxon>
        <taxon>Prunus</taxon>
    </lineage>
</organism>
<evidence type="ECO:0000313" key="3">
    <source>
        <dbReference type="Proteomes" id="UP000327085"/>
    </source>
</evidence>
<dbReference type="AlphaFoldDB" id="A0A5E4EHZ4"/>
<sequence>MVNDPAVRVECIKLRLKRGTIVFFHMNLCLFQINSLHFVSNMSTFLIPTPPSTETGEPKLRGGAFAGVDTI</sequence>
<protein>
    <submittedName>
        <fullName evidence="2">Uncharacterized protein</fullName>
    </submittedName>
</protein>
<dbReference type="Gramene" id="VVA15006">
    <property type="protein sequence ID" value="VVA15006"/>
    <property type="gene ID" value="Prudul26B028709"/>
</dbReference>
<dbReference type="Proteomes" id="UP000327085">
    <property type="component" value="Chromosome 1"/>
</dbReference>
<feature type="region of interest" description="Disordered" evidence="1">
    <location>
        <begin position="50"/>
        <end position="71"/>
    </location>
</feature>
<reference evidence="3" key="1">
    <citation type="journal article" date="2020" name="Plant J.">
        <title>Transposons played a major role in the diversification between the closely related almond and peach genomes: results from the almond genome sequence.</title>
        <authorList>
            <person name="Alioto T."/>
            <person name="Alexiou K.G."/>
            <person name="Bardil A."/>
            <person name="Barteri F."/>
            <person name="Castanera R."/>
            <person name="Cruz F."/>
            <person name="Dhingra A."/>
            <person name="Duval H."/>
            <person name="Fernandez I Marti A."/>
            <person name="Frias L."/>
            <person name="Galan B."/>
            <person name="Garcia J.L."/>
            <person name="Howad W."/>
            <person name="Gomez-Garrido J."/>
            <person name="Gut M."/>
            <person name="Julca I."/>
            <person name="Morata J."/>
            <person name="Puigdomenech P."/>
            <person name="Ribeca P."/>
            <person name="Rubio Cabetas M.J."/>
            <person name="Vlasova A."/>
            <person name="Wirthensohn M."/>
            <person name="Garcia-Mas J."/>
            <person name="Gabaldon T."/>
            <person name="Casacuberta J.M."/>
            <person name="Arus P."/>
        </authorList>
    </citation>
    <scope>NUCLEOTIDE SEQUENCE [LARGE SCALE GENOMIC DNA]</scope>
    <source>
        <strain evidence="3">cv. Texas</strain>
    </source>
</reference>
<gene>
    <name evidence="2" type="ORF">ALMOND_2B028709</name>
</gene>